<dbReference type="InterPro" id="IPR023296">
    <property type="entry name" value="Glyco_hydro_beta-prop_sf"/>
</dbReference>
<evidence type="ECO:0000313" key="7">
    <source>
        <dbReference type="EMBL" id="TYL37805.1"/>
    </source>
</evidence>
<dbReference type="RefSeq" id="WP_148858971.1">
    <property type="nucleotide sequence ID" value="NZ_PHNJ01000008.1"/>
</dbReference>
<dbReference type="EMBL" id="PHNJ01000008">
    <property type="protein sequence ID" value="TYL37805.1"/>
    <property type="molecule type" value="Genomic_DNA"/>
</dbReference>
<comment type="similarity">
    <text evidence="1">Belongs to the glycosyl hydrolase 32 family.</text>
</comment>
<feature type="region of interest" description="Disordered" evidence="4">
    <location>
        <begin position="25"/>
        <end position="57"/>
    </location>
</feature>
<dbReference type="SUPFAM" id="SSF75005">
    <property type="entry name" value="Arabinanase/levansucrase/invertase"/>
    <property type="match status" value="1"/>
</dbReference>
<dbReference type="SMART" id="SM00640">
    <property type="entry name" value="Glyco_32"/>
    <property type="match status" value="1"/>
</dbReference>
<evidence type="ECO:0000256" key="1">
    <source>
        <dbReference type="ARBA" id="ARBA00009902"/>
    </source>
</evidence>
<accession>A0A8J8Q0C4</accession>
<gene>
    <name evidence="7" type="ORF">CV102_15825</name>
</gene>
<dbReference type="InterPro" id="IPR013148">
    <property type="entry name" value="Glyco_hydro_32_N"/>
</dbReference>
<keyword evidence="2 7" id="KW-0378">Hydrolase</keyword>
<feature type="domain" description="Glycosyl hydrolase family 32 N-terminal" evidence="5">
    <location>
        <begin position="59"/>
        <end position="353"/>
    </location>
</feature>
<dbReference type="GO" id="GO:0004575">
    <property type="term" value="F:sucrose alpha-glucosidase activity"/>
    <property type="evidence" value="ECO:0007669"/>
    <property type="project" value="TreeGrafter"/>
</dbReference>
<dbReference type="GO" id="GO:0005737">
    <property type="term" value="C:cytoplasm"/>
    <property type="evidence" value="ECO:0007669"/>
    <property type="project" value="TreeGrafter"/>
</dbReference>
<evidence type="ECO:0000313" key="8">
    <source>
        <dbReference type="Proteomes" id="UP000766904"/>
    </source>
</evidence>
<dbReference type="Proteomes" id="UP000766904">
    <property type="component" value="Unassembled WGS sequence"/>
</dbReference>
<name>A0A8J8Q0C4_9EURY</name>
<keyword evidence="8" id="KW-1185">Reference proteome</keyword>
<feature type="domain" description="Glycosyl hydrolase family 32 C-terminal" evidence="6">
    <location>
        <begin position="359"/>
        <end position="513"/>
    </location>
</feature>
<dbReference type="Gene3D" id="2.60.120.560">
    <property type="entry name" value="Exo-inulinase, domain 1"/>
    <property type="match status" value="1"/>
</dbReference>
<dbReference type="AlphaFoldDB" id="A0A8J8Q0C4"/>
<evidence type="ECO:0000259" key="6">
    <source>
        <dbReference type="Pfam" id="PF08244"/>
    </source>
</evidence>
<keyword evidence="3" id="KW-0326">Glycosidase</keyword>
<dbReference type="GO" id="GO:0005987">
    <property type="term" value="P:sucrose catabolic process"/>
    <property type="evidence" value="ECO:0007669"/>
    <property type="project" value="TreeGrafter"/>
</dbReference>
<sequence length="521" mass="57498">MIDDDPSCHPTRRGLLGTVVAVAATGCSDDGDTPPTESEPNAGSSDVDEPPDPYRPQYHCAAPEGWMNDPNGTVYYDGAYHLFYQAGEERRRWDHATSEDLVRWEHHGTKLSVEDGIQQFSGGGVVDDRNAAGFGEDALVFTYTGHHEDDGVQDQRLAYSHDGGETIEKYDGNPVIGSDVGAFRDPNVFRYEPDGGWRMVVSRVESAPDRPAGIEMYRSDDLREWQYLSTYELTHAMEATAWECPDLYELPVAGTDERRWVLTVSADWDREVHHIGQFDGTEFTAARRVPADQGFDFYAGMTWSNEPEGRRLLVGWLSNWAYAHDVPDLGWQGVQSFPRRVTLVDEGEGLEIRQRPARELEAIRGATLATLEGETVAPGDDPLEGTDVTGRALEIEATIAPGDADIVGVDIRASEDEATKLRYDPHAGRLVFDRSESGAFFSADEHGITSASIPALDDGRLELRLVVDRCSVEAFINDGRAVVSNLIYPDWNSTAVSLVASGGEAEVERFVAHQLTTEAER</sequence>
<dbReference type="InterPro" id="IPR001362">
    <property type="entry name" value="Glyco_hydro_32"/>
</dbReference>
<protein>
    <submittedName>
        <fullName evidence="7">Glycosyl hydrolase family 32</fullName>
    </submittedName>
</protein>
<dbReference type="SUPFAM" id="SSF49899">
    <property type="entry name" value="Concanavalin A-like lectins/glucanases"/>
    <property type="match status" value="1"/>
</dbReference>
<dbReference type="Pfam" id="PF08244">
    <property type="entry name" value="Glyco_hydro_32C"/>
    <property type="match status" value="1"/>
</dbReference>
<dbReference type="InterPro" id="IPR013320">
    <property type="entry name" value="ConA-like_dom_sf"/>
</dbReference>
<dbReference type="OrthoDB" id="166931at2157"/>
<evidence type="ECO:0000259" key="5">
    <source>
        <dbReference type="Pfam" id="PF00251"/>
    </source>
</evidence>
<dbReference type="InterPro" id="IPR013189">
    <property type="entry name" value="Glyco_hydro_32_C"/>
</dbReference>
<dbReference type="CDD" id="cd18622">
    <property type="entry name" value="GH32_Inu-like"/>
    <property type="match status" value="1"/>
</dbReference>
<dbReference type="PANTHER" id="PTHR42800:SF1">
    <property type="entry name" value="EXOINULINASE INUD (AFU_ORTHOLOGUE AFUA_5G00480)"/>
    <property type="match status" value="1"/>
</dbReference>
<evidence type="ECO:0000256" key="2">
    <source>
        <dbReference type="ARBA" id="ARBA00022801"/>
    </source>
</evidence>
<evidence type="ECO:0000256" key="3">
    <source>
        <dbReference type="ARBA" id="ARBA00023295"/>
    </source>
</evidence>
<dbReference type="Gene3D" id="2.115.10.20">
    <property type="entry name" value="Glycosyl hydrolase domain, family 43"/>
    <property type="match status" value="1"/>
</dbReference>
<feature type="compositionally biased region" description="Polar residues" evidence="4">
    <location>
        <begin position="35"/>
        <end position="44"/>
    </location>
</feature>
<dbReference type="Pfam" id="PF00251">
    <property type="entry name" value="Glyco_hydro_32N"/>
    <property type="match status" value="1"/>
</dbReference>
<dbReference type="PANTHER" id="PTHR42800">
    <property type="entry name" value="EXOINULINASE INUD (AFU_ORTHOLOGUE AFUA_5G00480)"/>
    <property type="match status" value="1"/>
</dbReference>
<proteinExistence type="inferred from homology"/>
<evidence type="ECO:0000256" key="4">
    <source>
        <dbReference type="SAM" id="MobiDB-lite"/>
    </source>
</evidence>
<organism evidence="7 8">
    <name type="scientific">Natronococcus pandeyae</name>
    <dbReference type="NCBI Taxonomy" id="2055836"/>
    <lineage>
        <taxon>Archaea</taxon>
        <taxon>Methanobacteriati</taxon>
        <taxon>Methanobacteriota</taxon>
        <taxon>Stenosarchaea group</taxon>
        <taxon>Halobacteria</taxon>
        <taxon>Halobacteriales</taxon>
        <taxon>Natrialbaceae</taxon>
        <taxon>Natronococcus</taxon>
    </lineage>
</organism>
<comment type="caution">
    <text evidence="7">The sequence shown here is derived from an EMBL/GenBank/DDBJ whole genome shotgun (WGS) entry which is preliminary data.</text>
</comment>
<reference evidence="7" key="1">
    <citation type="submission" date="2017-11" db="EMBL/GenBank/DDBJ databases">
        <authorList>
            <person name="Kajale S.C."/>
            <person name="Sharma A."/>
        </authorList>
    </citation>
    <scope>NUCLEOTIDE SEQUENCE</scope>
    <source>
        <strain evidence="7">LS1_42</strain>
    </source>
</reference>